<keyword evidence="8" id="KW-0325">Glycoprotein</keyword>
<accession>A0A8J6LMQ7</accession>
<comment type="subcellular location">
    <subcellularLocation>
        <location evidence="1">Cell membrane</location>
        <topology evidence="1">Multi-pass membrane protein</topology>
    </subcellularLocation>
</comment>
<gene>
    <name evidence="11" type="ORF">GEV33_004385</name>
</gene>
<feature type="domain" description="Ionotropic glutamate receptor C-terminal" evidence="10">
    <location>
        <begin position="322"/>
        <end position="430"/>
    </location>
</feature>
<keyword evidence="5 9" id="KW-1133">Transmembrane helix</keyword>
<keyword evidence="4 9" id="KW-0812">Transmembrane</keyword>
<name>A0A8J6LMQ7_TENMO</name>
<dbReference type="InterPro" id="IPR052192">
    <property type="entry name" value="Insect_Ionotropic_Sensory_Rcpt"/>
</dbReference>
<protein>
    <recommendedName>
        <fullName evidence="10">Ionotropic glutamate receptor C-terminal domain-containing protein</fullName>
    </recommendedName>
</protein>
<dbReference type="PANTHER" id="PTHR42643">
    <property type="entry name" value="IONOTROPIC RECEPTOR 20A-RELATED"/>
    <property type="match status" value="1"/>
</dbReference>
<evidence type="ECO:0000256" key="7">
    <source>
        <dbReference type="ARBA" id="ARBA00023170"/>
    </source>
</evidence>
<keyword evidence="3" id="KW-1003">Cell membrane</keyword>
<keyword evidence="7" id="KW-0675">Receptor</keyword>
<evidence type="ECO:0000256" key="2">
    <source>
        <dbReference type="ARBA" id="ARBA00008685"/>
    </source>
</evidence>
<feature type="transmembrane region" description="Helical" evidence="9">
    <location>
        <begin position="324"/>
        <end position="345"/>
    </location>
</feature>
<evidence type="ECO:0000313" key="11">
    <source>
        <dbReference type="EMBL" id="KAH0818406.1"/>
    </source>
</evidence>
<keyword evidence="12" id="KW-1185">Reference proteome</keyword>
<dbReference type="Gene3D" id="1.10.287.70">
    <property type="match status" value="1"/>
</dbReference>
<evidence type="ECO:0000256" key="6">
    <source>
        <dbReference type="ARBA" id="ARBA00023136"/>
    </source>
</evidence>
<sequence>MAKRFVFAGDTPEAMKRLNEMKYALLVGKLDGTDADYLGFADKVDDYGRTHLTIMSDGNMGCFDVSFPLRINSPFLESIDKSILHIREFGFIHYWYKDFVSKPKYSNKTAITRLFSIDRINTYFKPHNRVVLFTENTKFLNKKEIESATELHNLGLIIVENVNSQKSSNKLSDPGEVLQSSWIANTTFVKQFWFPDKVLSKLNRTFCIALFHCPPFVMADKGDKSYDGIEIKMLEEILKDWPKRFWHFHKKKDTPGELFALTLRTVLHNKCDVAICSQWMQVAYRFQIEKSAGYTFTCRNLLVHRSQLLSDFGFLLQPLEPNLWLIYLITFMFSSFMMYTISNILDKARTLKIPRTNIIVILTYTLRIYFLGPIGQIPHMRERSMRLMLLSLFLFCVLISTYYSAGLTLCLRFPRFSKNINSLNDVIENNIKWIDSNKWFRNWMKNTSNELFERLALQFELVTSISQRNEKLRQENYAMVVDTLPDQYEQFFMFAETLDNHGREHLKILQEDIDWWSTGLSIIGTRPLSINRNIDL</sequence>
<evidence type="ECO:0000256" key="9">
    <source>
        <dbReference type="SAM" id="Phobius"/>
    </source>
</evidence>
<dbReference type="PANTHER" id="PTHR42643:SF35">
    <property type="entry name" value="IONOTROPIC RECEPTOR 68A, ISOFORM A"/>
    <property type="match status" value="1"/>
</dbReference>
<dbReference type="InterPro" id="IPR001320">
    <property type="entry name" value="Iontro_rcpt_C"/>
</dbReference>
<dbReference type="SUPFAM" id="SSF53850">
    <property type="entry name" value="Periplasmic binding protein-like II"/>
    <property type="match status" value="1"/>
</dbReference>
<feature type="transmembrane region" description="Helical" evidence="9">
    <location>
        <begin position="387"/>
        <end position="411"/>
    </location>
</feature>
<feature type="transmembrane region" description="Helical" evidence="9">
    <location>
        <begin position="357"/>
        <end position="375"/>
    </location>
</feature>
<evidence type="ECO:0000256" key="3">
    <source>
        <dbReference type="ARBA" id="ARBA00022475"/>
    </source>
</evidence>
<dbReference type="GO" id="GO:0015276">
    <property type="term" value="F:ligand-gated monoatomic ion channel activity"/>
    <property type="evidence" value="ECO:0007669"/>
    <property type="project" value="InterPro"/>
</dbReference>
<evidence type="ECO:0000256" key="5">
    <source>
        <dbReference type="ARBA" id="ARBA00022989"/>
    </source>
</evidence>
<comment type="caution">
    <text evidence="11">The sequence shown here is derived from an EMBL/GenBank/DDBJ whole genome shotgun (WGS) entry which is preliminary data.</text>
</comment>
<reference evidence="11" key="1">
    <citation type="journal article" date="2020" name="J Insects Food Feed">
        <title>The yellow mealworm (Tenebrio molitor) genome: a resource for the emerging insects as food and feed industry.</title>
        <authorList>
            <person name="Eriksson T."/>
            <person name="Andere A."/>
            <person name="Kelstrup H."/>
            <person name="Emery V."/>
            <person name="Picard C."/>
        </authorList>
    </citation>
    <scope>NUCLEOTIDE SEQUENCE</scope>
    <source>
        <strain evidence="11">Stoneville</strain>
        <tissue evidence="11">Whole head</tissue>
    </source>
</reference>
<proteinExistence type="inferred from homology"/>
<dbReference type="AlphaFoldDB" id="A0A8J6LMQ7"/>
<evidence type="ECO:0000256" key="8">
    <source>
        <dbReference type="ARBA" id="ARBA00023180"/>
    </source>
</evidence>
<comment type="similarity">
    <text evidence="2">Belongs to the glutamate-gated ion channel (TC 1.A.10.1) family.</text>
</comment>
<keyword evidence="6 9" id="KW-0472">Membrane</keyword>
<evidence type="ECO:0000259" key="10">
    <source>
        <dbReference type="Pfam" id="PF00060"/>
    </source>
</evidence>
<reference evidence="11" key="2">
    <citation type="submission" date="2021-08" db="EMBL/GenBank/DDBJ databases">
        <authorList>
            <person name="Eriksson T."/>
        </authorList>
    </citation>
    <scope>NUCLEOTIDE SEQUENCE</scope>
    <source>
        <strain evidence="11">Stoneville</strain>
        <tissue evidence="11">Whole head</tissue>
    </source>
</reference>
<evidence type="ECO:0000256" key="1">
    <source>
        <dbReference type="ARBA" id="ARBA00004651"/>
    </source>
</evidence>
<dbReference type="GO" id="GO:0050906">
    <property type="term" value="P:detection of stimulus involved in sensory perception"/>
    <property type="evidence" value="ECO:0007669"/>
    <property type="project" value="UniProtKB-ARBA"/>
</dbReference>
<dbReference type="Proteomes" id="UP000719412">
    <property type="component" value="Unassembled WGS sequence"/>
</dbReference>
<dbReference type="Pfam" id="PF00060">
    <property type="entry name" value="Lig_chan"/>
    <property type="match status" value="1"/>
</dbReference>
<evidence type="ECO:0000313" key="12">
    <source>
        <dbReference type="Proteomes" id="UP000719412"/>
    </source>
</evidence>
<organism evidence="11 12">
    <name type="scientific">Tenebrio molitor</name>
    <name type="common">Yellow mealworm beetle</name>
    <dbReference type="NCBI Taxonomy" id="7067"/>
    <lineage>
        <taxon>Eukaryota</taxon>
        <taxon>Metazoa</taxon>
        <taxon>Ecdysozoa</taxon>
        <taxon>Arthropoda</taxon>
        <taxon>Hexapoda</taxon>
        <taxon>Insecta</taxon>
        <taxon>Pterygota</taxon>
        <taxon>Neoptera</taxon>
        <taxon>Endopterygota</taxon>
        <taxon>Coleoptera</taxon>
        <taxon>Polyphaga</taxon>
        <taxon>Cucujiformia</taxon>
        <taxon>Tenebrionidae</taxon>
        <taxon>Tenebrio</taxon>
    </lineage>
</organism>
<evidence type="ECO:0000256" key="4">
    <source>
        <dbReference type="ARBA" id="ARBA00022692"/>
    </source>
</evidence>
<dbReference type="EMBL" id="JABDTM020017753">
    <property type="protein sequence ID" value="KAH0818406.1"/>
    <property type="molecule type" value="Genomic_DNA"/>
</dbReference>
<dbReference type="GO" id="GO:0005886">
    <property type="term" value="C:plasma membrane"/>
    <property type="evidence" value="ECO:0007669"/>
    <property type="project" value="UniProtKB-SubCell"/>
</dbReference>